<gene>
    <name evidence="3" type="ORF">MSAN_01885100</name>
</gene>
<protein>
    <submittedName>
        <fullName evidence="3">Uncharacterized protein</fullName>
    </submittedName>
</protein>
<dbReference type="InterPro" id="IPR036908">
    <property type="entry name" value="RlpA-like_sf"/>
</dbReference>
<sequence>MSRFAMFIVLFFCIALAFAVPLQGNATVEALDKRITHVGRGTWYNPSEGEGNCGYWDSDSEPVVAISLGRYDANNGANCNQWIQITNTANGKTAYGKTRDSCVSCGTSDLDMSPALFKEISTLATGEITISWHFMAMGWSP</sequence>
<proteinExistence type="predicted"/>
<evidence type="ECO:0000256" key="1">
    <source>
        <dbReference type="ARBA" id="ARBA00022729"/>
    </source>
</evidence>
<dbReference type="AlphaFoldDB" id="A0A8H7CQM1"/>
<dbReference type="InterPro" id="IPR051477">
    <property type="entry name" value="Expansin_CellWall"/>
</dbReference>
<dbReference type="CDD" id="cd22191">
    <property type="entry name" value="DPBB_RlpA_EXP_N-like"/>
    <property type="match status" value="1"/>
</dbReference>
<dbReference type="PANTHER" id="PTHR31836:SF25">
    <property type="entry name" value="RLPA-LIKE PROTEIN DOUBLE-PSI BETA-BARREL DOMAIN-CONTAINING PROTEIN"/>
    <property type="match status" value="1"/>
</dbReference>
<dbReference type="Proteomes" id="UP000623467">
    <property type="component" value="Unassembled WGS sequence"/>
</dbReference>
<keyword evidence="1 2" id="KW-0732">Signal</keyword>
<accession>A0A8H7CQM1</accession>
<comment type="caution">
    <text evidence="3">The sequence shown here is derived from an EMBL/GenBank/DDBJ whole genome shotgun (WGS) entry which is preliminary data.</text>
</comment>
<dbReference type="OrthoDB" id="406505at2759"/>
<feature type="signal peptide" evidence="2">
    <location>
        <begin position="1"/>
        <end position="19"/>
    </location>
</feature>
<organism evidence="3 4">
    <name type="scientific">Mycena sanguinolenta</name>
    <dbReference type="NCBI Taxonomy" id="230812"/>
    <lineage>
        <taxon>Eukaryota</taxon>
        <taxon>Fungi</taxon>
        <taxon>Dikarya</taxon>
        <taxon>Basidiomycota</taxon>
        <taxon>Agaricomycotina</taxon>
        <taxon>Agaricomycetes</taxon>
        <taxon>Agaricomycetidae</taxon>
        <taxon>Agaricales</taxon>
        <taxon>Marasmiineae</taxon>
        <taxon>Mycenaceae</taxon>
        <taxon>Mycena</taxon>
    </lineage>
</organism>
<evidence type="ECO:0000313" key="4">
    <source>
        <dbReference type="Proteomes" id="UP000623467"/>
    </source>
</evidence>
<dbReference type="Gene3D" id="2.40.40.10">
    <property type="entry name" value="RlpA-like domain"/>
    <property type="match status" value="1"/>
</dbReference>
<name>A0A8H7CQM1_9AGAR</name>
<evidence type="ECO:0000313" key="3">
    <source>
        <dbReference type="EMBL" id="KAF7346570.1"/>
    </source>
</evidence>
<evidence type="ECO:0000256" key="2">
    <source>
        <dbReference type="SAM" id="SignalP"/>
    </source>
</evidence>
<reference evidence="3" key="1">
    <citation type="submission" date="2020-05" db="EMBL/GenBank/DDBJ databases">
        <title>Mycena genomes resolve the evolution of fungal bioluminescence.</title>
        <authorList>
            <person name="Tsai I.J."/>
        </authorList>
    </citation>
    <scope>NUCLEOTIDE SEQUENCE</scope>
    <source>
        <strain evidence="3">160909Yilan</strain>
    </source>
</reference>
<dbReference type="SUPFAM" id="SSF50685">
    <property type="entry name" value="Barwin-like endoglucanases"/>
    <property type="match status" value="1"/>
</dbReference>
<dbReference type="PANTHER" id="PTHR31836">
    <property type="match status" value="1"/>
</dbReference>
<dbReference type="EMBL" id="JACAZH010000019">
    <property type="protein sequence ID" value="KAF7346570.1"/>
    <property type="molecule type" value="Genomic_DNA"/>
</dbReference>
<feature type="chain" id="PRO_5034229483" evidence="2">
    <location>
        <begin position="20"/>
        <end position="141"/>
    </location>
</feature>
<keyword evidence="4" id="KW-1185">Reference proteome</keyword>